<dbReference type="PANTHER" id="PTHR10000:SF23">
    <property type="entry name" value="5-AMINO-6-(5-PHOSPHO-D-RIBITYLAMINO)URACIL PHOSPHATASE YITU"/>
    <property type="match status" value="1"/>
</dbReference>
<dbReference type="Gene3D" id="3.30.1240.10">
    <property type="match status" value="1"/>
</dbReference>
<dbReference type="Pfam" id="PF08282">
    <property type="entry name" value="Hydrolase_3"/>
    <property type="match status" value="1"/>
</dbReference>
<organism evidence="1 2">
    <name type="scientific">Spiroplasma apis B31</name>
    <dbReference type="NCBI Taxonomy" id="1276258"/>
    <lineage>
        <taxon>Bacteria</taxon>
        <taxon>Bacillati</taxon>
        <taxon>Mycoplasmatota</taxon>
        <taxon>Mollicutes</taxon>
        <taxon>Entomoplasmatales</taxon>
        <taxon>Spiroplasmataceae</taxon>
        <taxon>Spiroplasma</taxon>
    </lineage>
</organism>
<name>V5RJA5_SPIAP</name>
<dbReference type="OrthoDB" id="9781413at2"/>
<dbReference type="Proteomes" id="UP000018550">
    <property type="component" value="Chromosome"/>
</dbReference>
<evidence type="ECO:0000313" key="1">
    <source>
        <dbReference type="EMBL" id="AHB36787.1"/>
    </source>
</evidence>
<proteinExistence type="predicted"/>
<dbReference type="InterPro" id="IPR036412">
    <property type="entry name" value="HAD-like_sf"/>
</dbReference>
<protein>
    <submittedName>
        <fullName evidence="1">Phosphatase</fullName>
    </submittedName>
</protein>
<dbReference type="NCBIfam" id="TIGR01484">
    <property type="entry name" value="HAD-SF-IIB"/>
    <property type="match status" value="1"/>
</dbReference>
<dbReference type="GO" id="GO:0005829">
    <property type="term" value="C:cytosol"/>
    <property type="evidence" value="ECO:0007669"/>
    <property type="project" value="TreeGrafter"/>
</dbReference>
<dbReference type="PATRIC" id="fig|1276258.3.peg.965"/>
<dbReference type="eggNOG" id="COG0561">
    <property type="taxonomic scope" value="Bacteria"/>
</dbReference>
<gene>
    <name evidence="1" type="primary">yitU</name>
    <name evidence="1" type="ORF">SAPIS_v1c09420</name>
</gene>
<sequence>MKLQHLNKKRLILVDLDGTVLKSNGEEIHEKTLNVLAKAKEDGHKVCIITGRPHRASIKFYKALGLNTLLTNFDGAHIHDPYKRQFKRIVLPISEEIIKSIINMPIVMKGTSNILIESYDKAIVKEKNEFVEKFFHLDDEDEDEEYLISDPYDKWDGPATNVVLFLKDNKYKDELLRQLSMYKNTIKIQSGNAYGNLSKVSMTMITLTNKLANKGFVSEILAQYYNTDIRDVIAFGDQMNDYEMIKKVGYGVAMKNGSDDLKNVADGITTLTNDEGGVGDYLDKLLRGEEV</sequence>
<keyword evidence="2" id="KW-1185">Reference proteome</keyword>
<dbReference type="PROSITE" id="PS01229">
    <property type="entry name" value="COF_2"/>
    <property type="match status" value="1"/>
</dbReference>
<dbReference type="InterPro" id="IPR000150">
    <property type="entry name" value="Cof"/>
</dbReference>
<dbReference type="NCBIfam" id="TIGR00099">
    <property type="entry name" value="Cof-subfamily"/>
    <property type="match status" value="1"/>
</dbReference>
<dbReference type="Gene3D" id="3.40.50.1000">
    <property type="entry name" value="HAD superfamily/HAD-like"/>
    <property type="match status" value="1"/>
</dbReference>
<dbReference type="RefSeq" id="WP_023790217.1">
    <property type="nucleotide sequence ID" value="NC_022998.1"/>
</dbReference>
<dbReference type="InterPro" id="IPR023214">
    <property type="entry name" value="HAD_sf"/>
</dbReference>
<evidence type="ECO:0000313" key="2">
    <source>
        <dbReference type="Proteomes" id="UP000018550"/>
    </source>
</evidence>
<dbReference type="EMBL" id="CP006682">
    <property type="protein sequence ID" value="AHB36787.1"/>
    <property type="molecule type" value="Genomic_DNA"/>
</dbReference>
<dbReference type="AlphaFoldDB" id="V5RJA5"/>
<dbReference type="SUPFAM" id="SSF56784">
    <property type="entry name" value="HAD-like"/>
    <property type="match status" value="1"/>
</dbReference>
<dbReference type="GO" id="GO:0000287">
    <property type="term" value="F:magnesium ion binding"/>
    <property type="evidence" value="ECO:0007669"/>
    <property type="project" value="TreeGrafter"/>
</dbReference>
<dbReference type="GO" id="GO:0016791">
    <property type="term" value="F:phosphatase activity"/>
    <property type="evidence" value="ECO:0007669"/>
    <property type="project" value="TreeGrafter"/>
</dbReference>
<dbReference type="STRING" id="1276258.SAPIS_v1c09420"/>
<reference evidence="1 2" key="1">
    <citation type="journal article" date="2014" name="Genome Announc.">
        <title>Complete Genome Sequence of Spiroplasma apis B31T (ATCC 33834), a Bacterium Associated with May Disease of Honeybees (Apis mellifera).</title>
        <authorList>
            <person name="Ku C."/>
            <person name="Lo W.S."/>
            <person name="Chen L.L."/>
            <person name="Kuo C.H."/>
        </authorList>
    </citation>
    <scope>NUCLEOTIDE SEQUENCE [LARGE SCALE GENOMIC DNA]</scope>
    <source>
        <strain evidence="1">B31</strain>
    </source>
</reference>
<dbReference type="KEGG" id="sapi:SAPIS_v1c09420"/>
<accession>V5RJA5</accession>
<dbReference type="HOGENOM" id="CLU_044146_1_1_14"/>
<dbReference type="PANTHER" id="PTHR10000">
    <property type="entry name" value="PHOSPHOSERINE PHOSPHATASE"/>
    <property type="match status" value="1"/>
</dbReference>
<dbReference type="CDD" id="cd07516">
    <property type="entry name" value="HAD_Pase"/>
    <property type="match status" value="1"/>
</dbReference>
<dbReference type="InterPro" id="IPR006379">
    <property type="entry name" value="HAD-SF_hydro_IIB"/>
</dbReference>